<dbReference type="SUPFAM" id="SSF48208">
    <property type="entry name" value="Six-hairpin glycosidases"/>
    <property type="match status" value="1"/>
</dbReference>
<dbReference type="STRING" id="475255.SAMN04488101_104197"/>
<dbReference type="Proteomes" id="UP000192678">
    <property type="component" value="Unassembled WGS sequence"/>
</dbReference>
<sequence length="775" mass="85728">MNYLKTGLVWLIILTGFHLNAQTRALGFAEALVGQLKGHVRVSMTRFNGTTPIKTNNFTSGSLKTDEGLWQLNVSQKPVLTGSEEVDIQAAFELKQGIATATAVAVSFDFAGWKRENYVLVPAIVYNGNRYRSIGNGYNPDYPIDMYYNPKVPLTISNEPRLSIEKGQSSVLELQTTNTATPSMCFFSPGEKKGFIVLTEQQTEVGNTGLTIAENKAQDSCSFTLNVPAMRKLAAGFGDFHKSGDLAPNWKAGDKVVLKMRVLVFDAKNIPDLLSKFFKVRKSLTGENQPRNQLPMSHYLNLATTICSNNFITVSTGSYYKPENNRDFQLGWVSGMMNTYPMLALNDAKERTRVAQELDFVVDKLQGKSGYFYGGIKETGEIMTEKANPQFPAVQAMVRKNSDVLLWLIKHLMLFKAQGHGGEINREWETAARKLAAAFTTTWKKHGEFGQYIVPETGEIAVFNSTAGAIAPGGLALAADYFKNPEWLKVAEAAADYYYKRDVFAQGLTGGDCGDISQDANSESAFGFLESLMALYHYTQDRKWLEKAEVQAALCATWTISYDPIFPQNSQIAKLGGKMAGAVWASIQNKHAAPGACTSSADYLFKLYRATGNKLYADLIRDIQHAHAEAVNVPPYHLTTNNLPGSSMERIQPSDAEGRASTGNFINTRNSWTETNGMLMALELPGIYLQTDRNKLVVFDHVEATILKSDEKGTVVRIKNSTRFDADVAVFAETFAKSKNPLSYTAFVKWPKVNVKAGEEISMHISELGKLSRIY</sequence>
<dbReference type="GO" id="GO:0005975">
    <property type="term" value="P:carbohydrate metabolic process"/>
    <property type="evidence" value="ECO:0007669"/>
    <property type="project" value="InterPro"/>
</dbReference>
<proteinExistence type="predicted"/>
<evidence type="ECO:0000313" key="2">
    <source>
        <dbReference type="Proteomes" id="UP000192678"/>
    </source>
</evidence>
<protein>
    <submittedName>
        <fullName evidence="1">Uncharacterized protein</fullName>
    </submittedName>
</protein>
<evidence type="ECO:0000313" key="1">
    <source>
        <dbReference type="EMBL" id="SMC87330.1"/>
    </source>
</evidence>
<organism evidence="1 2">
    <name type="scientific">Pedobacter nyackensis</name>
    <dbReference type="NCBI Taxonomy" id="475255"/>
    <lineage>
        <taxon>Bacteria</taxon>
        <taxon>Pseudomonadati</taxon>
        <taxon>Bacteroidota</taxon>
        <taxon>Sphingobacteriia</taxon>
        <taxon>Sphingobacteriales</taxon>
        <taxon>Sphingobacteriaceae</taxon>
        <taxon>Pedobacter</taxon>
    </lineage>
</organism>
<dbReference type="AlphaFoldDB" id="A0A1W2CQ19"/>
<name>A0A1W2CQ19_9SPHI</name>
<dbReference type="RefSeq" id="WP_084289304.1">
    <property type="nucleotide sequence ID" value="NZ_FWYB01000004.1"/>
</dbReference>
<dbReference type="EMBL" id="FWYB01000004">
    <property type="protein sequence ID" value="SMC87330.1"/>
    <property type="molecule type" value="Genomic_DNA"/>
</dbReference>
<gene>
    <name evidence="1" type="ORF">SAMN04488101_104197</name>
</gene>
<keyword evidence="2" id="KW-1185">Reference proteome</keyword>
<accession>A0A1W2CQ19</accession>
<dbReference type="OrthoDB" id="1381994at2"/>
<dbReference type="InterPro" id="IPR008928">
    <property type="entry name" value="6-hairpin_glycosidase_sf"/>
</dbReference>
<reference evidence="1 2" key="1">
    <citation type="submission" date="2017-04" db="EMBL/GenBank/DDBJ databases">
        <authorList>
            <person name="Afonso C.L."/>
            <person name="Miller P.J."/>
            <person name="Scott M.A."/>
            <person name="Spackman E."/>
            <person name="Goraichik I."/>
            <person name="Dimitrov K.M."/>
            <person name="Suarez D.L."/>
            <person name="Swayne D.E."/>
        </authorList>
    </citation>
    <scope>NUCLEOTIDE SEQUENCE [LARGE SCALE GENOMIC DNA]</scope>
    <source>
        <strain evidence="1 2">DSM 19625</strain>
    </source>
</reference>